<evidence type="ECO:0000256" key="1">
    <source>
        <dbReference type="SAM" id="SignalP"/>
    </source>
</evidence>
<dbReference type="EMBL" id="FOEC01000008">
    <property type="protein sequence ID" value="SEO84144.1"/>
    <property type="molecule type" value="Genomic_DNA"/>
</dbReference>
<name>A0A172RX18_9ACTN</name>
<organism evidence="2 3">
    <name type="scientific">Denitrobacterium detoxificans</name>
    <dbReference type="NCBI Taxonomy" id="79604"/>
    <lineage>
        <taxon>Bacteria</taxon>
        <taxon>Bacillati</taxon>
        <taxon>Actinomycetota</taxon>
        <taxon>Coriobacteriia</taxon>
        <taxon>Eggerthellales</taxon>
        <taxon>Eggerthellaceae</taxon>
        <taxon>Denitrobacterium</taxon>
    </lineage>
</organism>
<keyword evidence="1" id="KW-0732">Signal</keyword>
<dbReference type="KEGG" id="ddt:AAY81_02190"/>
<keyword evidence="3" id="KW-1185">Reference proteome</keyword>
<gene>
    <name evidence="2" type="ORF">SAMN02910314_01353</name>
</gene>
<feature type="signal peptide" evidence="1">
    <location>
        <begin position="1"/>
        <end position="33"/>
    </location>
</feature>
<dbReference type="OrthoDB" id="9892379at2"/>
<evidence type="ECO:0000313" key="2">
    <source>
        <dbReference type="EMBL" id="SEO84144.1"/>
    </source>
</evidence>
<sequence>MEHRAKRIAHMAGAGTLAVCLSLGAFMPSHALAEGGEQAPATQFFNSETGAWEQGPHSQYGKITVTYDTTQGTWQDPGLDPSDGNDNGTHQNGTYQVVIPTYISHEGLNAGAIQTSDTYQILVRGVIPEGKLIRVDAECQPEINSEGNYRIQQTTHQEKTVWSPADCMGAVHEDGSLSGTPSNDTISTEGTMYAAGSFTGHVFYTAEMATQGK</sequence>
<dbReference type="RefSeq" id="WP_066660816.1">
    <property type="nucleotide sequence ID" value="NZ_CP011402.1"/>
</dbReference>
<accession>A0A172RX18</accession>
<dbReference type="AlphaFoldDB" id="A0A172RX18"/>
<dbReference type="Proteomes" id="UP000182975">
    <property type="component" value="Unassembled WGS sequence"/>
</dbReference>
<proteinExistence type="predicted"/>
<protein>
    <submittedName>
        <fullName evidence="2">Uncharacterized protein</fullName>
    </submittedName>
</protein>
<feature type="chain" id="PRO_5010452144" evidence="1">
    <location>
        <begin position="34"/>
        <end position="213"/>
    </location>
</feature>
<evidence type="ECO:0000313" key="3">
    <source>
        <dbReference type="Proteomes" id="UP000182975"/>
    </source>
</evidence>
<reference evidence="3" key="1">
    <citation type="submission" date="2016-10" db="EMBL/GenBank/DDBJ databases">
        <authorList>
            <person name="Varghese N."/>
        </authorList>
    </citation>
    <scope>NUCLEOTIDE SEQUENCE [LARGE SCALE GENOMIC DNA]</scope>
    <source>
        <strain evidence="3">DSM 21843</strain>
    </source>
</reference>